<feature type="region of interest" description="Disordered" evidence="12">
    <location>
        <begin position="410"/>
        <end position="457"/>
    </location>
</feature>
<feature type="domain" description="FAS1" evidence="13">
    <location>
        <begin position="93"/>
        <end position="230"/>
    </location>
</feature>
<reference evidence="14" key="1">
    <citation type="submission" date="2015-04" db="UniProtKB">
        <authorList>
            <consortium name="EnsemblPlants"/>
        </authorList>
    </citation>
    <scope>IDENTIFICATION</scope>
</reference>
<evidence type="ECO:0000256" key="8">
    <source>
        <dbReference type="ARBA" id="ARBA00023136"/>
    </source>
</evidence>
<keyword evidence="6" id="KW-0677">Repeat</keyword>
<evidence type="ECO:0000313" key="15">
    <source>
        <dbReference type="Proteomes" id="UP000026961"/>
    </source>
</evidence>
<evidence type="ECO:0000256" key="5">
    <source>
        <dbReference type="ARBA" id="ARBA00022729"/>
    </source>
</evidence>
<comment type="similarity">
    <text evidence="2">Belongs to the fasciclin-like AGP family.</text>
</comment>
<protein>
    <recommendedName>
        <fullName evidence="13">FAS1 domain-containing protein</fullName>
    </recommendedName>
</protein>
<evidence type="ECO:0000256" key="7">
    <source>
        <dbReference type="ARBA" id="ARBA00022974"/>
    </source>
</evidence>
<keyword evidence="8" id="KW-0472">Membrane</keyword>
<keyword evidence="3" id="KW-1003">Cell membrane</keyword>
<organism evidence="14">
    <name type="scientific">Oryza glumipatula</name>
    <dbReference type="NCBI Taxonomy" id="40148"/>
    <lineage>
        <taxon>Eukaryota</taxon>
        <taxon>Viridiplantae</taxon>
        <taxon>Streptophyta</taxon>
        <taxon>Embryophyta</taxon>
        <taxon>Tracheophyta</taxon>
        <taxon>Spermatophyta</taxon>
        <taxon>Magnoliopsida</taxon>
        <taxon>Liliopsida</taxon>
        <taxon>Poales</taxon>
        <taxon>Poaceae</taxon>
        <taxon>BOP clade</taxon>
        <taxon>Oryzoideae</taxon>
        <taxon>Oryzeae</taxon>
        <taxon>Oryzinae</taxon>
        <taxon>Oryza</taxon>
    </lineage>
</organism>
<dbReference type="GO" id="GO:0005886">
    <property type="term" value="C:plasma membrane"/>
    <property type="evidence" value="ECO:0007669"/>
    <property type="project" value="UniProtKB-SubCell"/>
</dbReference>
<evidence type="ECO:0000256" key="12">
    <source>
        <dbReference type="SAM" id="MobiDB-lite"/>
    </source>
</evidence>
<dbReference type="GO" id="GO:0098552">
    <property type="term" value="C:side of membrane"/>
    <property type="evidence" value="ECO:0007669"/>
    <property type="project" value="UniProtKB-KW"/>
</dbReference>
<dbReference type="Gramene" id="OGLUM08G11240.1">
    <property type="protein sequence ID" value="OGLUM08G11240.1"/>
    <property type="gene ID" value="OGLUM08G11240"/>
</dbReference>
<dbReference type="SMART" id="SM00554">
    <property type="entry name" value="FAS1"/>
    <property type="match status" value="1"/>
</dbReference>
<evidence type="ECO:0000256" key="10">
    <source>
        <dbReference type="ARBA" id="ARBA00023288"/>
    </source>
</evidence>
<evidence type="ECO:0000256" key="9">
    <source>
        <dbReference type="ARBA" id="ARBA00023180"/>
    </source>
</evidence>
<dbReference type="InterPro" id="IPR036378">
    <property type="entry name" value="FAS1_dom_sf"/>
</dbReference>
<keyword evidence="7" id="KW-0654">Proteoglycan</keyword>
<evidence type="ECO:0000313" key="14">
    <source>
        <dbReference type="EnsemblPlants" id="OGLUM08G11240.1"/>
    </source>
</evidence>
<accession>A0A0E0ATX1</accession>
<dbReference type="HOGENOM" id="CLU_036139_0_1_1"/>
<dbReference type="PROSITE" id="PS50213">
    <property type="entry name" value="FAS1"/>
    <property type="match status" value="2"/>
</dbReference>
<keyword evidence="5" id="KW-0732">Signal</keyword>
<dbReference type="Gene3D" id="2.30.180.10">
    <property type="entry name" value="FAS1 domain"/>
    <property type="match status" value="2"/>
</dbReference>
<keyword evidence="9" id="KW-0325">Glycoprotein</keyword>
<dbReference type="AlphaFoldDB" id="A0A0E0ATX1"/>
<keyword evidence="15" id="KW-1185">Reference proteome</keyword>
<evidence type="ECO:0000256" key="4">
    <source>
        <dbReference type="ARBA" id="ARBA00022622"/>
    </source>
</evidence>
<dbReference type="InterPro" id="IPR000782">
    <property type="entry name" value="FAS1_domain"/>
</dbReference>
<evidence type="ECO:0000256" key="1">
    <source>
        <dbReference type="ARBA" id="ARBA00004609"/>
    </source>
</evidence>
<evidence type="ECO:0000256" key="3">
    <source>
        <dbReference type="ARBA" id="ARBA00022475"/>
    </source>
</evidence>
<dbReference type="STRING" id="40148.A0A0E0ATX1"/>
<dbReference type="Pfam" id="PF02469">
    <property type="entry name" value="Fasciclin"/>
    <property type="match status" value="1"/>
</dbReference>
<evidence type="ECO:0000256" key="2">
    <source>
        <dbReference type="ARBA" id="ARBA00007843"/>
    </source>
</evidence>
<keyword evidence="4" id="KW-0336">GPI-anchor</keyword>
<dbReference type="FunFam" id="2.30.180.10:FF:000008">
    <property type="entry name" value="Fasciclin-like arabinogalactan protein 10"/>
    <property type="match status" value="1"/>
</dbReference>
<dbReference type="Proteomes" id="UP000026961">
    <property type="component" value="Chromosome 8"/>
</dbReference>
<dbReference type="InterPro" id="IPR033254">
    <property type="entry name" value="Plant_FLA"/>
</dbReference>
<dbReference type="eggNOG" id="ENOG502QR33">
    <property type="taxonomic scope" value="Eukaryota"/>
</dbReference>
<feature type="domain" description="FAS1" evidence="13">
    <location>
        <begin position="255"/>
        <end position="397"/>
    </location>
</feature>
<feature type="compositionally biased region" description="Low complexity" evidence="12">
    <location>
        <begin position="428"/>
        <end position="457"/>
    </location>
</feature>
<dbReference type="EnsemblPlants" id="OGLUM08G11240.1">
    <property type="protein sequence ID" value="OGLUM08G11240.1"/>
    <property type="gene ID" value="OGLUM08G11240"/>
</dbReference>
<reference evidence="14" key="2">
    <citation type="submission" date="2018-05" db="EMBL/GenBank/DDBJ databases">
        <title>OgluRS3 (Oryza glumaepatula Reference Sequence Version 3).</title>
        <authorList>
            <person name="Zhang J."/>
            <person name="Kudrna D."/>
            <person name="Lee S."/>
            <person name="Talag J."/>
            <person name="Welchert J."/>
            <person name="Wing R.A."/>
        </authorList>
    </citation>
    <scope>NUCLEOTIDE SEQUENCE [LARGE SCALE GENOMIC DNA]</scope>
</reference>
<comment type="function">
    <text evidence="11">May be a cell surface adhesion protein.</text>
</comment>
<evidence type="ECO:0000256" key="11">
    <source>
        <dbReference type="ARBA" id="ARBA00024686"/>
    </source>
</evidence>
<dbReference type="FunFam" id="2.30.180.10:FF:000010">
    <property type="entry name" value="Fasciclin-like arabinogalactan protein 2"/>
    <property type="match status" value="1"/>
</dbReference>
<sequence length="483" mass="50951">MPLLLQLQQLHRARQAKLSCGAPPPYLSVSARASPPAHHRTMSAQCVPLHSELSSEQLAADALSLSVDMELLLRRLAVVVAVVALTAATAAEGYNITKILGDHPEYSQFNKLLTETRLAGDINRRRTITVLVVANGDMGALSGGHYTLPTLRHILEMHILVDYYGAKKLHQLARGDTASSSMFQESGSAPGTTGYVNITQHRGGRVSFTAEDAADSATPSSFVKSVKEIPYDLAVLQISKPLSSPEAEAPVAPPAPVNLTELLSKKYCKNFAGLLASNADVYSNINATKDNGLTLFCPVDAAVDAFMPKYKNLTAKGKAAILLYHAVPDYYSLQLLKSNSGKVSTLATASVAKKDYSYDVSNDRDSVLLDTKVNSASVTATVKDADPLAVYAISKFLQPKELFKVTEDLAPAPAPEGPKKKTKKKKPSTTSAAAAPSDDSSAADSPDGTPADEVADKAAAAPSVLARWVTAAATVAAALALAA</sequence>
<name>A0A0E0ATX1_9ORYZ</name>
<keyword evidence="10" id="KW-0449">Lipoprotein</keyword>
<evidence type="ECO:0000256" key="6">
    <source>
        <dbReference type="ARBA" id="ARBA00022737"/>
    </source>
</evidence>
<proteinExistence type="inferred from homology"/>
<dbReference type="SUPFAM" id="SSF82153">
    <property type="entry name" value="FAS1 domain"/>
    <property type="match status" value="2"/>
</dbReference>
<dbReference type="PANTHER" id="PTHR32382:SF80">
    <property type="entry name" value="OS08G0321000 PROTEIN"/>
    <property type="match status" value="1"/>
</dbReference>
<evidence type="ECO:0000259" key="13">
    <source>
        <dbReference type="PROSITE" id="PS50213"/>
    </source>
</evidence>
<comment type="subcellular location">
    <subcellularLocation>
        <location evidence="1">Cell membrane</location>
        <topology evidence="1">Lipid-anchor</topology>
        <topology evidence="1">GPI-anchor</topology>
    </subcellularLocation>
</comment>
<dbReference type="PANTHER" id="PTHR32382">
    <property type="entry name" value="FASCICLIN-LIKE ARABINOGALACTAN PROTEIN"/>
    <property type="match status" value="1"/>
</dbReference>